<dbReference type="STRING" id="271157.SAMN05444396_10698"/>
<dbReference type="InterPro" id="IPR036895">
    <property type="entry name" value="Uracil-DNA_glycosylase-like_sf"/>
</dbReference>
<dbReference type="EMBL" id="FQWE01000006">
    <property type="protein sequence ID" value="SHG22575.1"/>
    <property type="molecule type" value="Genomic_DNA"/>
</dbReference>
<evidence type="ECO:0000313" key="2">
    <source>
        <dbReference type="Proteomes" id="UP000184036"/>
    </source>
</evidence>
<dbReference type="AlphaFoldDB" id="A0A1M5I2S5"/>
<protein>
    <submittedName>
        <fullName evidence="1">Uncharacterized protein</fullName>
    </submittedName>
</protein>
<name>A0A1M5I2S5_9FLAO</name>
<dbReference type="Proteomes" id="UP000184036">
    <property type="component" value="Unassembled WGS sequence"/>
</dbReference>
<evidence type="ECO:0000313" key="1">
    <source>
        <dbReference type="EMBL" id="SHG22575.1"/>
    </source>
</evidence>
<dbReference type="Gene3D" id="3.40.470.10">
    <property type="entry name" value="Uracil-DNA glycosylase-like domain"/>
    <property type="match status" value="1"/>
</dbReference>
<reference evidence="2" key="1">
    <citation type="submission" date="2016-11" db="EMBL/GenBank/DDBJ databases">
        <authorList>
            <person name="Varghese N."/>
            <person name="Submissions S."/>
        </authorList>
    </citation>
    <scope>NUCLEOTIDE SEQUENCE [LARGE SCALE GENOMIC DNA]</scope>
    <source>
        <strain evidence="2">DSM 19741</strain>
    </source>
</reference>
<proteinExistence type="predicted"/>
<organism evidence="1 2">
    <name type="scientific">Flavobacterium segetis</name>
    <dbReference type="NCBI Taxonomy" id="271157"/>
    <lineage>
        <taxon>Bacteria</taxon>
        <taxon>Pseudomonadati</taxon>
        <taxon>Bacteroidota</taxon>
        <taxon>Flavobacteriia</taxon>
        <taxon>Flavobacteriales</taxon>
        <taxon>Flavobacteriaceae</taxon>
        <taxon>Flavobacterium</taxon>
    </lineage>
</organism>
<keyword evidence="2" id="KW-1185">Reference proteome</keyword>
<dbReference type="SUPFAM" id="SSF52141">
    <property type="entry name" value="Uracil-DNA glycosylase-like"/>
    <property type="match status" value="1"/>
</dbReference>
<gene>
    <name evidence="1" type="ORF">SAMN05444396_10698</name>
</gene>
<sequence length="40" mass="4545">MIQSFLPIVNFSNQTLILATMPGVTSLEKQEYYANPSNHF</sequence>
<accession>A0A1M5I2S5</accession>